<protein>
    <submittedName>
        <fullName evidence="1">Uncharacterized protein</fullName>
    </submittedName>
</protein>
<proteinExistence type="predicted"/>
<evidence type="ECO:0000313" key="1">
    <source>
        <dbReference type="EMBL" id="PQJ68769.1"/>
    </source>
</evidence>
<accession>A0A2P6C768</accession>
<gene>
    <name evidence="1" type="ORF">BTO14_12025</name>
</gene>
<keyword evidence="2" id="KW-1185">Reference proteome</keyword>
<dbReference type="OrthoDB" id="1202739at2"/>
<dbReference type="AlphaFoldDB" id="A0A2P6C768"/>
<dbReference type="RefSeq" id="WP_105049712.1">
    <property type="nucleotide sequence ID" value="NZ_CP150661.1"/>
</dbReference>
<dbReference type="Proteomes" id="UP000247345">
    <property type="component" value="Unassembled WGS sequence"/>
</dbReference>
<dbReference type="PROSITE" id="PS51257">
    <property type="entry name" value="PROKAR_LIPOPROTEIN"/>
    <property type="match status" value="1"/>
</dbReference>
<dbReference type="EMBL" id="MSCK01000002">
    <property type="protein sequence ID" value="PQJ68769.1"/>
    <property type="molecule type" value="Genomic_DNA"/>
</dbReference>
<organism evidence="1 2">
    <name type="scientific">Polaribacter butkevichii</name>
    <dbReference type="NCBI Taxonomy" id="218490"/>
    <lineage>
        <taxon>Bacteria</taxon>
        <taxon>Pseudomonadati</taxon>
        <taxon>Bacteroidota</taxon>
        <taxon>Flavobacteriia</taxon>
        <taxon>Flavobacteriales</taxon>
        <taxon>Flavobacteriaceae</taxon>
    </lineage>
</organism>
<sequence length="94" mass="10901">MHLEKLTLSHFILTFIIILSFSSCTKEDICTKEINVPIWNEEAQIFEDNFQDFPCDFNGIIKSVSEFTLNEKKILLLNLQNKKTTEISVQSPAY</sequence>
<comment type="caution">
    <text evidence="1">The sequence shown here is derived from an EMBL/GenBank/DDBJ whole genome shotgun (WGS) entry which is preliminary data.</text>
</comment>
<name>A0A2P6C768_9FLAO</name>
<reference evidence="1 2" key="1">
    <citation type="submission" date="2016-12" db="EMBL/GenBank/DDBJ databases">
        <title>Trade-off between light-utilization and light-protection in marine flavobacteria.</title>
        <authorList>
            <person name="Kumagai Y."/>
            <person name="Yoshizawa S."/>
            <person name="Kogure K."/>
            <person name="Iwasaki W."/>
        </authorList>
    </citation>
    <scope>NUCLEOTIDE SEQUENCE [LARGE SCALE GENOMIC DNA]</scope>
    <source>
        <strain evidence="1 2">KCTC 12100</strain>
    </source>
</reference>
<evidence type="ECO:0000313" key="2">
    <source>
        <dbReference type="Proteomes" id="UP000247345"/>
    </source>
</evidence>